<dbReference type="PROSITE" id="PS01124">
    <property type="entry name" value="HTH_ARAC_FAMILY_2"/>
    <property type="match status" value="1"/>
</dbReference>
<dbReference type="Proteomes" id="UP001199916">
    <property type="component" value="Unassembled WGS sequence"/>
</dbReference>
<evidence type="ECO:0000256" key="4">
    <source>
        <dbReference type="ARBA" id="ARBA00023012"/>
    </source>
</evidence>
<evidence type="ECO:0000256" key="3">
    <source>
        <dbReference type="ARBA" id="ARBA00022553"/>
    </source>
</evidence>
<dbReference type="PRINTS" id="PR00032">
    <property type="entry name" value="HTHARAC"/>
</dbReference>
<dbReference type="InterPro" id="IPR009057">
    <property type="entry name" value="Homeodomain-like_sf"/>
</dbReference>
<evidence type="ECO:0000256" key="7">
    <source>
        <dbReference type="ARBA" id="ARBA00023163"/>
    </source>
</evidence>
<sequence length="568" mass="65258">MYKLLLVDDEEDVREGLLREIEWSGCGYEVIGTAENGREALEAVDKLRPDVVVTDIQMPFLNGLQLSEGIRDQFPTIKIIILTGYDEFEYAQKAVKLHIDEYVLKPFSSQELIDVLLKVKTSMDEEQAQRENVHVLQEHYRSSLPVLKEVFLASLFTRKVNRKEIDEKSRIYDLPLCGSQFMLSVISLDIPCSLLSNRKEEEPSLQPFIQQSPQRDAGVPQHALSLKDTGDSRLQLFAVYNIAEEIVHKHELGFVMIHNEEVVLISCDESPDMEPIRQRTLLVLEEIRQSVERYLRFSVTAGAGTVIHTLEEAPYAYNAAIAALDYRVILGSNRVICIDDVEMRMVEKLCFDHWKEEALIRCLKVGTAEELRGMLDSLFQGLMEAHISVKDFQIYVMEMLIALMKVARDAGQAADTAVGDELASFERIREFRHMEEAKQWVLQLCTRLMHHIAADRQTSYKKLVQEATSFVEANYENSDLSITMVCGHLHISAGYFSSIFKKETKMTFINYLLQLRMEKAKQYLRSSDWKTFEIAEQVGYSDPNYFSYSFKKYAGLSPKEYRSRADEG</sequence>
<dbReference type="PANTHER" id="PTHR42713">
    <property type="entry name" value="HISTIDINE KINASE-RELATED"/>
    <property type="match status" value="1"/>
</dbReference>
<dbReference type="SMART" id="SM00342">
    <property type="entry name" value="HTH_ARAC"/>
    <property type="match status" value="1"/>
</dbReference>
<dbReference type="InterPro" id="IPR001789">
    <property type="entry name" value="Sig_transdc_resp-reg_receiver"/>
</dbReference>
<comment type="subcellular location">
    <subcellularLocation>
        <location evidence="1">Cytoplasm</location>
    </subcellularLocation>
</comment>
<comment type="caution">
    <text evidence="11">The sequence shown here is derived from an EMBL/GenBank/DDBJ whole genome shotgun (WGS) entry which is preliminary data.</text>
</comment>
<dbReference type="PANTHER" id="PTHR42713:SF3">
    <property type="entry name" value="TRANSCRIPTIONAL REGULATORY PROTEIN HPTR"/>
    <property type="match status" value="1"/>
</dbReference>
<keyword evidence="2" id="KW-0963">Cytoplasm</keyword>
<dbReference type="Pfam" id="PF17853">
    <property type="entry name" value="GGDEF_2"/>
    <property type="match status" value="1"/>
</dbReference>
<keyword evidence="3 8" id="KW-0597">Phosphoprotein</keyword>
<evidence type="ECO:0000256" key="5">
    <source>
        <dbReference type="ARBA" id="ARBA00023015"/>
    </source>
</evidence>
<dbReference type="Pfam" id="PF00072">
    <property type="entry name" value="Response_reg"/>
    <property type="match status" value="1"/>
</dbReference>
<dbReference type="SUPFAM" id="SSF52172">
    <property type="entry name" value="CheY-like"/>
    <property type="match status" value="1"/>
</dbReference>
<dbReference type="InterPro" id="IPR011006">
    <property type="entry name" value="CheY-like_superfamily"/>
</dbReference>
<protein>
    <submittedName>
        <fullName evidence="11">Response regulator</fullName>
    </submittedName>
</protein>
<accession>A0ABS8YQU5</accession>
<dbReference type="InterPro" id="IPR051552">
    <property type="entry name" value="HptR"/>
</dbReference>
<feature type="domain" description="HTH araC/xylS-type" evidence="9">
    <location>
        <begin position="465"/>
        <end position="564"/>
    </location>
</feature>
<dbReference type="SUPFAM" id="SSF46689">
    <property type="entry name" value="Homeodomain-like"/>
    <property type="match status" value="1"/>
</dbReference>
<dbReference type="InterPro" id="IPR041522">
    <property type="entry name" value="CdaR_GGDEF"/>
</dbReference>
<dbReference type="Gene3D" id="3.40.50.2300">
    <property type="match status" value="1"/>
</dbReference>
<dbReference type="PROSITE" id="PS50110">
    <property type="entry name" value="RESPONSE_REGULATORY"/>
    <property type="match status" value="1"/>
</dbReference>
<evidence type="ECO:0000256" key="6">
    <source>
        <dbReference type="ARBA" id="ARBA00023125"/>
    </source>
</evidence>
<dbReference type="Gene3D" id="1.10.10.60">
    <property type="entry name" value="Homeodomain-like"/>
    <property type="match status" value="2"/>
</dbReference>
<dbReference type="CDD" id="cd17536">
    <property type="entry name" value="REC_YesN-like"/>
    <property type="match status" value="1"/>
</dbReference>
<evidence type="ECO:0000259" key="10">
    <source>
        <dbReference type="PROSITE" id="PS50110"/>
    </source>
</evidence>
<keyword evidence="7" id="KW-0804">Transcription</keyword>
<organism evidence="11 12">
    <name type="scientific">Paenibacillus profundus</name>
    <dbReference type="NCBI Taxonomy" id="1173085"/>
    <lineage>
        <taxon>Bacteria</taxon>
        <taxon>Bacillati</taxon>
        <taxon>Bacillota</taxon>
        <taxon>Bacilli</taxon>
        <taxon>Bacillales</taxon>
        <taxon>Paenibacillaceae</taxon>
        <taxon>Paenibacillus</taxon>
    </lineage>
</organism>
<dbReference type="InterPro" id="IPR020449">
    <property type="entry name" value="Tscrpt_reg_AraC-type_HTH"/>
</dbReference>
<feature type="domain" description="Response regulatory" evidence="10">
    <location>
        <begin position="3"/>
        <end position="120"/>
    </location>
</feature>
<dbReference type="EMBL" id="JAJNBZ010000022">
    <property type="protein sequence ID" value="MCE5171969.1"/>
    <property type="molecule type" value="Genomic_DNA"/>
</dbReference>
<evidence type="ECO:0000313" key="12">
    <source>
        <dbReference type="Proteomes" id="UP001199916"/>
    </source>
</evidence>
<gene>
    <name evidence="11" type="ORF">LQV63_22055</name>
</gene>
<keyword evidence="6" id="KW-0238">DNA-binding</keyword>
<dbReference type="Pfam" id="PF12833">
    <property type="entry name" value="HTH_18"/>
    <property type="match status" value="1"/>
</dbReference>
<evidence type="ECO:0000256" key="1">
    <source>
        <dbReference type="ARBA" id="ARBA00004496"/>
    </source>
</evidence>
<evidence type="ECO:0000313" key="11">
    <source>
        <dbReference type="EMBL" id="MCE5171969.1"/>
    </source>
</evidence>
<proteinExistence type="predicted"/>
<reference evidence="11 12" key="1">
    <citation type="submission" date="2021-11" db="EMBL/GenBank/DDBJ databases">
        <title>Draft genome sequence of Paenibacillus profundus YoMME, a new Gram-positive bacteria with exoelectrogenic properties.</title>
        <authorList>
            <person name="Hubenova Y."/>
            <person name="Hubenova E."/>
            <person name="Manasiev Y."/>
            <person name="Peykov S."/>
            <person name="Mitov M."/>
        </authorList>
    </citation>
    <scope>NUCLEOTIDE SEQUENCE [LARGE SCALE GENOMIC DNA]</scope>
    <source>
        <strain evidence="11 12">YoMME</strain>
    </source>
</reference>
<name>A0ABS8YQU5_9BACL</name>
<evidence type="ECO:0000259" key="9">
    <source>
        <dbReference type="PROSITE" id="PS01124"/>
    </source>
</evidence>
<keyword evidence="4" id="KW-0902">Two-component regulatory system</keyword>
<keyword evidence="5" id="KW-0805">Transcription regulation</keyword>
<dbReference type="SMART" id="SM00448">
    <property type="entry name" value="REC"/>
    <property type="match status" value="1"/>
</dbReference>
<dbReference type="InterPro" id="IPR018060">
    <property type="entry name" value="HTH_AraC"/>
</dbReference>
<keyword evidence="12" id="KW-1185">Reference proteome</keyword>
<dbReference type="RefSeq" id="WP_233698287.1">
    <property type="nucleotide sequence ID" value="NZ_JAJNBZ010000022.1"/>
</dbReference>
<evidence type="ECO:0000256" key="8">
    <source>
        <dbReference type="PROSITE-ProRule" id="PRU00169"/>
    </source>
</evidence>
<feature type="modified residue" description="4-aspartylphosphate" evidence="8">
    <location>
        <position position="55"/>
    </location>
</feature>
<evidence type="ECO:0000256" key="2">
    <source>
        <dbReference type="ARBA" id="ARBA00022490"/>
    </source>
</evidence>